<proteinExistence type="inferred from homology"/>
<dbReference type="RefSeq" id="XP_007395622.1">
    <property type="nucleotide sequence ID" value="XM_007395560.1"/>
</dbReference>
<dbReference type="Pfam" id="PF01171">
    <property type="entry name" value="ATP_bind_3"/>
    <property type="match status" value="1"/>
</dbReference>
<evidence type="ECO:0000256" key="3">
    <source>
        <dbReference type="ARBA" id="ARBA00022694"/>
    </source>
</evidence>
<dbReference type="InterPro" id="IPR012795">
    <property type="entry name" value="tRNA_Ile_lys_synt_N"/>
</dbReference>
<dbReference type="Proteomes" id="UP000008370">
    <property type="component" value="Unassembled WGS sequence"/>
</dbReference>
<keyword evidence="3" id="KW-0819">tRNA processing</keyword>
<evidence type="ECO:0000313" key="8">
    <source>
        <dbReference type="EMBL" id="EKM55292.1"/>
    </source>
</evidence>
<accession>K5WXV5</accession>
<feature type="domain" description="tRNA(Ile)-lysidine/2-thiocytidine synthase N-terminal" evidence="7">
    <location>
        <begin position="54"/>
        <end position="268"/>
    </location>
</feature>
<sequence length="543" mass="61797">MPSWRDIPLRSLRRVTTVTPAKNWKKIAPAPITTGEFYEHLQKCMPPTGWSDRIVVANSGGPDSVCLLHLLSAVVKQRGGGSLAPEQSAFPSDVYSVHVNHNLQAANAAMQDVAQRTAQRLGVDHRTETIPWGTRPFPPRPKAGQPLEELARDARGAYLFATMEVLNARCIAYAHHADDQVETAIMRLSKQSQIWGAAGMQRVRRWGMGSLRDISPAGPAGMLHWIVRPLLDVSKDRILATCEANDLEYVVDPTNFQPDITLRNSIRAYLQEKERHHALGIDAAFEPHWLKTSEIESYEQAIQRLAPGALRLSDLREATRQLGQNVERLELQVVLSHDQLLRVVDPDVRRAMIRRILRYVSPKPWGTLAAIGHADRAKLERINEKLWEDPDPIKSQFSLGSEVLWTPAVLNRCRKLKLRAPKNSEEPVFWLIQRAPPTPADEAKLTVDLTAVLRDSMDQRIPYLYDNRFLLTFDMEWTGKSLLMSKVLKRGRVEIRPVPQQFYLPQVVWVRKGEEDRILGRYNRDWGGVPWIRARCVRVLTFL</sequence>
<dbReference type="InParanoid" id="K5WXV5"/>
<evidence type="ECO:0000256" key="4">
    <source>
        <dbReference type="ARBA" id="ARBA00022741"/>
    </source>
</evidence>
<dbReference type="InterPro" id="IPR014729">
    <property type="entry name" value="Rossmann-like_a/b/a_fold"/>
</dbReference>
<gene>
    <name evidence="8" type="ORF">PHACADRAFT_184105</name>
</gene>
<comment type="catalytic activity">
    <reaction evidence="6">
        <text>cytidine(34) in tRNA(Ile2) + L-lysine + ATP = lysidine(34) in tRNA(Ile2) + AMP + diphosphate + H(+)</text>
        <dbReference type="Rhea" id="RHEA:43744"/>
        <dbReference type="Rhea" id="RHEA-COMP:10625"/>
        <dbReference type="Rhea" id="RHEA-COMP:10670"/>
        <dbReference type="ChEBI" id="CHEBI:15378"/>
        <dbReference type="ChEBI" id="CHEBI:30616"/>
        <dbReference type="ChEBI" id="CHEBI:32551"/>
        <dbReference type="ChEBI" id="CHEBI:33019"/>
        <dbReference type="ChEBI" id="CHEBI:82748"/>
        <dbReference type="ChEBI" id="CHEBI:83665"/>
        <dbReference type="ChEBI" id="CHEBI:456215"/>
        <dbReference type="EC" id="6.3.4.19"/>
    </reaction>
</comment>
<dbReference type="Gene3D" id="3.40.50.620">
    <property type="entry name" value="HUPs"/>
    <property type="match status" value="1"/>
</dbReference>
<reference evidence="8 9" key="1">
    <citation type="journal article" date="2012" name="BMC Genomics">
        <title>Comparative genomics of the white-rot fungi, Phanerochaete carnosa and P. chrysosporium, to elucidate the genetic basis of the distinct wood types they colonize.</title>
        <authorList>
            <person name="Suzuki H."/>
            <person name="MacDonald J."/>
            <person name="Syed K."/>
            <person name="Salamov A."/>
            <person name="Hori C."/>
            <person name="Aerts A."/>
            <person name="Henrissat B."/>
            <person name="Wiebenga A."/>
            <person name="vanKuyk P.A."/>
            <person name="Barry K."/>
            <person name="Lindquist E."/>
            <person name="LaButti K."/>
            <person name="Lapidus A."/>
            <person name="Lucas S."/>
            <person name="Coutinho P."/>
            <person name="Gong Y."/>
            <person name="Samejima M."/>
            <person name="Mahadevan R."/>
            <person name="Abou-Zaid M."/>
            <person name="de Vries R.P."/>
            <person name="Igarashi K."/>
            <person name="Yadav J.S."/>
            <person name="Grigoriev I.V."/>
            <person name="Master E.R."/>
        </authorList>
    </citation>
    <scope>NUCLEOTIDE SEQUENCE [LARGE SCALE GENOMIC DNA]</scope>
    <source>
        <strain evidence="8 9">HHB-10118-sp</strain>
    </source>
</reference>
<dbReference type="OrthoDB" id="434144at2759"/>
<keyword evidence="5" id="KW-0067">ATP-binding</keyword>
<dbReference type="GO" id="GO:0005524">
    <property type="term" value="F:ATP binding"/>
    <property type="evidence" value="ECO:0007669"/>
    <property type="project" value="UniProtKB-KW"/>
</dbReference>
<keyword evidence="9" id="KW-1185">Reference proteome</keyword>
<dbReference type="NCBIfam" id="TIGR02432">
    <property type="entry name" value="lysidine_TilS_N"/>
    <property type="match status" value="1"/>
</dbReference>
<dbReference type="HOGENOM" id="CLU_035256_0_0_1"/>
<dbReference type="AlphaFoldDB" id="K5WXV5"/>
<dbReference type="PANTHER" id="PTHR43033:SF1">
    <property type="entry name" value="TRNA(ILE)-LYSIDINE SYNTHASE-RELATED"/>
    <property type="match status" value="1"/>
</dbReference>
<dbReference type="GO" id="GO:0008033">
    <property type="term" value="P:tRNA processing"/>
    <property type="evidence" value="ECO:0007669"/>
    <property type="project" value="UniProtKB-KW"/>
</dbReference>
<keyword evidence="2" id="KW-0436">Ligase</keyword>
<name>K5WXV5_PHACS</name>
<dbReference type="InterPro" id="IPR012094">
    <property type="entry name" value="tRNA_Ile_lys_synt"/>
</dbReference>
<dbReference type="HAMAP" id="MF_01161">
    <property type="entry name" value="tRNA_Ile_lys_synt"/>
    <property type="match status" value="1"/>
</dbReference>
<evidence type="ECO:0000256" key="5">
    <source>
        <dbReference type="ARBA" id="ARBA00022840"/>
    </source>
</evidence>
<dbReference type="GeneID" id="18910189"/>
<protein>
    <recommendedName>
        <fullName evidence="1">tRNA(Ile)-lysidine synthetase</fullName>
        <ecNumber evidence="1">6.3.4.19</ecNumber>
    </recommendedName>
</protein>
<dbReference type="PANTHER" id="PTHR43033">
    <property type="entry name" value="TRNA(ILE)-LYSIDINE SYNTHASE-RELATED"/>
    <property type="match status" value="1"/>
</dbReference>
<dbReference type="GO" id="GO:0032267">
    <property type="term" value="F:tRNA(Ile)-lysidine synthase activity"/>
    <property type="evidence" value="ECO:0007669"/>
    <property type="project" value="UniProtKB-EC"/>
</dbReference>
<dbReference type="EC" id="6.3.4.19" evidence="1"/>
<evidence type="ECO:0000313" key="9">
    <source>
        <dbReference type="Proteomes" id="UP000008370"/>
    </source>
</evidence>
<evidence type="ECO:0000256" key="1">
    <source>
        <dbReference type="ARBA" id="ARBA00013267"/>
    </source>
</evidence>
<evidence type="ECO:0000259" key="7">
    <source>
        <dbReference type="Pfam" id="PF01171"/>
    </source>
</evidence>
<evidence type="ECO:0000256" key="2">
    <source>
        <dbReference type="ARBA" id="ARBA00022598"/>
    </source>
</evidence>
<dbReference type="EMBL" id="JH930472">
    <property type="protein sequence ID" value="EKM55292.1"/>
    <property type="molecule type" value="Genomic_DNA"/>
</dbReference>
<dbReference type="SUPFAM" id="SSF52402">
    <property type="entry name" value="Adenine nucleotide alpha hydrolases-like"/>
    <property type="match status" value="1"/>
</dbReference>
<dbReference type="CDD" id="cd01992">
    <property type="entry name" value="TilS_N"/>
    <property type="match status" value="1"/>
</dbReference>
<keyword evidence="4" id="KW-0547">Nucleotide-binding</keyword>
<dbReference type="STRING" id="650164.K5WXV5"/>
<evidence type="ECO:0000256" key="6">
    <source>
        <dbReference type="ARBA" id="ARBA00048539"/>
    </source>
</evidence>
<organism evidence="8 9">
    <name type="scientific">Phanerochaete carnosa (strain HHB-10118-sp)</name>
    <name type="common">White-rot fungus</name>
    <name type="synonym">Peniophora carnosa</name>
    <dbReference type="NCBI Taxonomy" id="650164"/>
    <lineage>
        <taxon>Eukaryota</taxon>
        <taxon>Fungi</taxon>
        <taxon>Dikarya</taxon>
        <taxon>Basidiomycota</taxon>
        <taxon>Agaricomycotina</taxon>
        <taxon>Agaricomycetes</taxon>
        <taxon>Polyporales</taxon>
        <taxon>Phanerochaetaceae</taxon>
        <taxon>Phanerochaete</taxon>
    </lineage>
</organism>
<dbReference type="KEGG" id="pco:PHACADRAFT_184105"/>
<dbReference type="InterPro" id="IPR011063">
    <property type="entry name" value="TilS/TtcA_N"/>
</dbReference>